<sequence>MARLLIGAAAYDQGPLWVVAYGQGCLRAIAYGGTYGHNTHGQAASRPGGHARRPSAAHNTVACVGATTVATRTRAVKVRGFVGGKRMILPLKYAKLRGVSFSEF</sequence>
<gene>
    <name evidence="1" type="ORF">B296_00057533</name>
</gene>
<evidence type="ECO:0000313" key="1">
    <source>
        <dbReference type="EMBL" id="RRT32816.1"/>
    </source>
</evidence>
<name>A0A426X029_ENSVE</name>
<dbReference type="Proteomes" id="UP000287651">
    <property type="component" value="Unassembled WGS sequence"/>
</dbReference>
<comment type="caution">
    <text evidence="1">The sequence shown here is derived from an EMBL/GenBank/DDBJ whole genome shotgun (WGS) entry which is preliminary data.</text>
</comment>
<accession>A0A426X029</accession>
<reference evidence="1 2" key="1">
    <citation type="journal article" date="2014" name="Agronomy (Basel)">
        <title>A Draft Genome Sequence for Ensete ventricosum, the Drought-Tolerant Tree Against Hunger.</title>
        <authorList>
            <person name="Harrison J."/>
            <person name="Moore K.A."/>
            <person name="Paszkiewicz K."/>
            <person name="Jones T."/>
            <person name="Grant M."/>
            <person name="Ambacheew D."/>
            <person name="Muzemil S."/>
            <person name="Studholme D.J."/>
        </authorList>
    </citation>
    <scope>NUCLEOTIDE SEQUENCE [LARGE SCALE GENOMIC DNA]</scope>
</reference>
<protein>
    <submittedName>
        <fullName evidence="1">Uncharacterized protein</fullName>
    </submittedName>
</protein>
<dbReference type="EMBL" id="AMZH03030630">
    <property type="protein sequence ID" value="RRT32816.1"/>
    <property type="molecule type" value="Genomic_DNA"/>
</dbReference>
<organism evidence="1 2">
    <name type="scientific">Ensete ventricosum</name>
    <name type="common">Abyssinian banana</name>
    <name type="synonym">Musa ensete</name>
    <dbReference type="NCBI Taxonomy" id="4639"/>
    <lineage>
        <taxon>Eukaryota</taxon>
        <taxon>Viridiplantae</taxon>
        <taxon>Streptophyta</taxon>
        <taxon>Embryophyta</taxon>
        <taxon>Tracheophyta</taxon>
        <taxon>Spermatophyta</taxon>
        <taxon>Magnoliopsida</taxon>
        <taxon>Liliopsida</taxon>
        <taxon>Zingiberales</taxon>
        <taxon>Musaceae</taxon>
        <taxon>Ensete</taxon>
    </lineage>
</organism>
<proteinExistence type="predicted"/>
<evidence type="ECO:0000313" key="2">
    <source>
        <dbReference type="Proteomes" id="UP000287651"/>
    </source>
</evidence>
<dbReference type="AlphaFoldDB" id="A0A426X029"/>